<gene>
    <name evidence="2" type="ORF">INQ42_08305</name>
</gene>
<feature type="signal peptide" evidence="1">
    <location>
        <begin position="1"/>
        <end position="20"/>
    </location>
</feature>
<dbReference type="Proteomes" id="UP000593932">
    <property type="component" value="Chromosome"/>
</dbReference>
<evidence type="ECO:0000256" key="1">
    <source>
        <dbReference type="SAM" id="SignalP"/>
    </source>
</evidence>
<keyword evidence="3" id="KW-1185">Reference proteome</keyword>
<proteinExistence type="predicted"/>
<sequence>MRIPAITTALLAAMSGNTDAARVDYAIDAGVEHDDNVRLDPVDPIDQLIWRTGIGFRATETTSTIQASVNGRVDYRVFQDSIYDNTVEGVLDGRLNWVMLPDRLSFTVDDRLQTEAIDRFSPDSPDNRQQINILSLGPNLFFNVGPTLRGQLEARYIDTYAEVTPQFNSQRWGVALRAIKDLGPSSAFSFNVQTQDVDFDDDLTSLDYKRNDLYVRYDRTFPNFDLGVDLGYSHLDYKETGDRSNPLLRGRLAWRPSQRSRLTLFAANQFADAAYAAISDVGATSIPERVLIDGQTITAAVYEEQRVSLAYDYHGDRATFMVEPYVQTIDYPDPLNDDEKNRGVTVGFDYRLRPLLTFSSYLNFERVQYRQIARTDDTRHLSLGLDKRWSRHWSTALTYYRYERSSEVATAEAKQNIWYLRVIYRNR</sequence>
<name>A0A7S6UJ56_9GAMM</name>
<protein>
    <submittedName>
        <fullName evidence="2">Outer membrane beta-barrel protein</fullName>
    </submittedName>
</protein>
<reference evidence="2 3" key="1">
    <citation type="submission" date="2020-10" db="EMBL/GenBank/DDBJ databases">
        <title>complete genome sequencing of Lysobacter sp. H23M41.</title>
        <authorList>
            <person name="Bae J.-W."/>
            <person name="Lee S.-Y."/>
        </authorList>
    </citation>
    <scope>NUCLEOTIDE SEQUENCE [LARGE SCALE GENOMIC DNA]</scope>
    <source>
        <strain evidence="2 3">H23M41</strain>
    </source>
</reference>
<organism evidence="2 3">
    <name type="scientific">Novilysobacter avium</name>
    <dbReference type="NCBI Taxonomy" id="2781023"/>
    <lineage>
        <taxon>Bacteria</taxon>
        <taxon>Pseudomonadati</taxon>
        <taxon>Pseudomonadota</taxon>
        <taxon>Gammaproteobacteria</taxon>
        <taxon>Lysobacterales</taxon>
        <taxon>Lysobacteraceae</taxon>
        <taxon>Novilysobacter</taxon>
    </lineage>
</organism>
<evidence type="ECO:0000313" key="2">
    <source>
        <dbReference type="EMBL" id="QOW21281.1"/>
    </source>
</evidence>
<evidence type="ECO:0000313" key="3">
    <source>
        <dbReference type="Proteomes" id="UP000593932"/>
    </source>
</evidence>
<keyword evidence="1" id="KW-0732">Signal</keyword>
<dbReference type="EMBL" id="CP063657">
    <property type="protein sequence ID" value="QOW21281.1"/>
    <property type="molecule type" value="Genomic_DNA"/>
</dbReference>
<dbReference type="SUPFAM" id="SSF56935">
    <property type="entry name" value="Porins"/>
    <property type="match status" value="1"/>
</dbReference>
<accession>A0A7S6UJ56</accession>
<feature type="chain" id="PRO_5045742609" evidence="1">
    <location>
        <begin position="21"/>
        <end position="427"/>
    </location>
</feature>
<dbReference type="RefSeq" id="WP_194033864.1">
    <property type="nucleotide sequence ID" value="NZ_CP063657.1"/>
</dbReference>